<dbReference type="NCBIfam" id="TIGR01126">
    <property type="entry name" value="pdi_dom"/>
    <property type="match status" value="1"/>
</dbReference>
<evidence type="ECO:0000259" key="6">
    <source>
        <dbReference type="PROSITE" id="PS51352"/>
    </source>
</evidence>
<keyword evidence="8" id="KW-1185">Reference proteome</keyword>
<dbReference type="Gene3D" id="3.40.30.10">
    <property type="entry name" value="Glutaredoxin"/>
    <property type="match status" value="1"/>
</dbReference>
<keyword evidence="2 5" id="KW-0732">Signal</keyword>
<feature type="domain" description="Thioredoxin" evidence="6">
    <location>
        <begin position="1"/>
        <end position="130"/>
    </location>
</feature>
<dbReference type="PANTHER" id="PTHR45672">
    <property type="entry name" value="PROTEIN DISULFIDE-ISOMERASE C17H9.14C-RELATED"/>
    <property type="match status" value="1"/>
</dbReference>
<dbReference type="PROSITE" id="PS51352">
    <property type="entry name" value="THIOREDOXIN_2"/>
    <property type="match status" value="1"/>
</dbReference>
<dbReference type="PANTHER" id="PTHR45672:SF3">
    <property type="entry name" value="THIOREDOXIN DOMAIN-CONTAINING PROTEIN 5"/>
    <property type="match status" value="1"/>
</dbReference>
<comment type="similarity">
    <text evidence="1 4">Belongs to the protein disulfide isomerase family.</text>
</comment>
<dbReference type="InterPro" id="IPR036249">
    <property type="entry name" value="Thioredoxin-like_sf"/>
</dbReference>
<evidence type="ECO:0000256" key="2">
    <source>
        <dbReference type="ARBA" id="ARBA00022729"/>
    </source>
</evidence>
<evidence type="ECO:0000256" key="5">
    <source>
        <dbReference type="SAM" id="SignalP"/>
    </source>
</evidence>
<dbReference type="GO" id="GO:0012505">
    <property type="term" value="C:endomembrane system"/>
    <property type="evidence" value="ECO:0007669"/>
    <property type="project" value="UniProtKB-ARBA"/>
</dbReference>
<evidence type="ECO:0000313" key="7">
    <source>
        <dbReference type="EMBL" id="KAL3779058.1"/>
    </source>
</evidence>
<feature type="signal peptide" evidence="5">
    <location>
        <begin position="1"/>
        <end position="21"/>
    </location>
</feature>
<dbReference type="InterPro" id="IPR013766">
    <property type="entry name" value="Thioredoxin_domain"/>
</dbReference>
<protein>
    <recommendedName>
        <fullName evidence="6">Thioredoxin domain-containing protein</fullName>
    </recommendedName>
</protein>
<evidence type="ECO:0000313" key="8">
    <source>
        <dbReference type="Proteomes" id="UP001530400"/>
    </source>
</evidence>
<dbReference type="PROSITE" id="PS00194">
    <property type="entry name" value="THIOREDOXIN_1"/>
    <property type="match status" value="1"/>
</dbReference>
<dbReference type="CDD" id="cd02961">
    <property type="entry name" value="PDI_a_family"/>
    <property type="match status" value="1"/>
</dbReference>
<dbReference type="PRINTS" id="PR00421">
    <property type="entry name" value="THIOREDOXIN"/>
</dbReference>
<dbReference type="InterPro" id="IPR036356">
    <property type="entry name" value="ERp29_C_sf"/>
</dbReference>
<feature type="chain" id="PRO_5044835874" description="Thioredoxin domain-containing protein" evidence="5">
    <location>
        <begin position="22"/>
        <end position="209"/>
    </location>
</feature>
<dbReference type="SUPFAM" id="SSF47933">
    <property type="entry name" value="ERP29 C domain-like"/>
    <property type="match status" value="1"/>
</dbReference>
<dbReference type="InterPro" id="IPR017937">
    <property type="entry name" value="Thioredoxin_CS"/>
</dbReference>
<evidence type="ECO:0000256" key="4">
    <source>
        <dbReference type="RuleBase" id="RU004208"/>
    </source>
</evidence>
<name>A0ABD3NUD3_9STRA</name>
<reference evidence="7 8" key="1">
    <citation type="submission" date="2024-10" db="EMBL/GenBank/DDBJ databases">
        <title>Updated reference genomes for cyclostephanoid diatoms.</title>
        <authorList>
            <person name="Roberts W.R."/>
            <person name="Alverson A.J."/>
        </authorList>
    </citation>
    <scope>NUCLEOTIDE SEQUENCE [LARGE SCALE GENOMIC DNA]</scope>
    <source>
        <strain evidence="7 8">AJA010-31</strain>
    </source>
</reference>
<dbReference type="InterPro" id="IPR005788">
    <property type="entry name" value="PDI_thioredoxin-like_dom"/>
</dbReference>
<gene>
    <name evidence="7" type="ORF">ACHAWO_000688</name>
</gene>
<comment type="caution">
    <text evidence="7">The sequence shown here is derived from an EMBL/GenBank/DDBJ whole genome shotgun (WGS) entry which is preliminary data.</text>
</comment>
<organism evidence="7 8">
    <name type="scientific">Cyclotella atomus</name>
    <dbReference type="NCBI Taxonomy" id="382360"/>
    <lineage>
        <taxon>Eukaryota</taxon>
        <taxon>Sar</taxon>
        <taxon>Stramenopiles</taxon>
        <taxon>Ochrophyta</taxon>
        <taxon>Bacillariophyta</taxon>
        <taxon>Coscinodiscophyceae</taxon>
        <taxon>Thalassiosirophycidae</taxon>
        <taxon>Stephanodiscales</taxon>
        <taxon>Stephanodiscaceae</taxon>
        <taxon>Cyclotella</taxon>
    </lineage>
</organism>
<dbReference type="SUPFAM" id="SSF52833">
    <property type="entry name" value="Thioredoxin-like"/>
    <property type="match status" value="1"/>
</dbReference>
<keyword evidence="3" id="KW-0677">Repeat</keyword>
<dbReference type="Proteomes" id="UP001530400">
    <property type="component" value="Unassembled WGS sequence"/>
</dbReference>
<dbReference type="Pfam" id="PF00085">
    <property type="entry name" value="Thioredoxin"/>
    <property type="match status" value="1"/>
</dbReference>
<accession>A0ABD3NUD3</accession>
<evidence type="ECO:0000256" key="3">
    <source>
        <dbReference type="ARBA" id="ARBA00022737"/>
    </source>
</evidence>
<sequence length="209" mass="23283">MKTSITAAALALLVALGIAAAKSPELVPLTFAEHLESKNLFIKFYAPWCGHCKQLAPTWDSLAEQYSSSSSVLIGSVDCTAVKAKELCEDYGVQGYPTLKYFKDGDKTGEDYNGARSLDDLAKFVEEELNKKCVVGSEEVMKKTESNCSQKEIDYANKMRGKTDDERKTAFERLDNMKSNSMKPELKTWIFQRMNILNGFKSSSVSDEL</sequence>
<proteinExistence type="inferred from homology"/>
<dbReference type="InterPro" id="IPR051063">
    <property type="entry name" value="PDI"/>
</dbReference>
<dbReference type="EMBL" id="JALLPJ020000956">
    <property type="protein sequence ID" value="KAL3779058.1"/>
    <property type="molecule type" value="Genomic_DNA"/>
</dbReference>
<evidence type="ECO:0000256" key="1">
    <source>
        <dbReference type="ARBA" id="ARBA00006347"/>
    </source>
</evidence>
<dbReference type="GO" id="GO:0005737">
    <property type="term" value="C:cytoplasm"/>
    <property type="evidence" value="ECO:0007669"/>
    <property type="project" value="UniProtKB-ARBA"/>
</dbReference>
<dbReference type="AlphaFoldDB" id="A0ABD3NUD3"/>